<dbReference type="OrthoDB" id="1688691at2"/>
<dbReference type="AlphaFoldDB" id="A0A417ZKC7"/>
<dbReference type="SUPFAM" id="SSF51445">
    <property type="entry name" value="(Trans)glycosidases"/>
    <property type="match status" value="1"/>
</dbReference>
<comment type="similarity">
    <text evidence="1 4">Belongs to the glycosyl hydrolase 1 family.</text>
</comment>
<organism evidence="5 6">
    <name type="scientific">Bombilactobacillus bombi</name>
    <dbReference type="NCBI Taxonomy" id="1303590"/>
    <lineage>
        <taxon>Bacteria</taxon>
        <taxon>Bacillati</taxon>
        <taxon>Bacillota</taxon>
        <taxon>Bacilli</taxon>
        <taxon>Lactobacillales</taxon>
        <taxon>Lactobacillaceae</taxon>
        <taxon>Bombilactobacillus</taxon>
    </lineage>
</organism>
<evidence type="ECO:0000256" key="2">
    <source>
        <dbReference type="ARBA" id="ARBA00022801"/>
    </source>
</evidence>
<keyword evidence="2" id="KW-0378">Hydrolase</keyword>
<dbReference type="Gene3D" id="3.20.20.80">
    <property type="entry name" value="Glycosidases"/>
    <property type="match status" value="1"/>
</dbReference>
<evidence type="ECO:0000256" key="4">
    <source>
        <dbReference type="RuleBase" id="RU003690"/>
    </source>
</evidence>
<dbReference type="Proteomes" id="UP000284109">
    <property type="component" value="Unassembled WGS sequence"/>
</dbReference>
<dbReference type="PANTHER" id="PTHR10353">
    <property type="entry name" value="GLYCOSYL HYDROLASE"/>
    <property type="match status" value="1"/>
</dbReference>
<dbReference type="PRINTS" id="PR00131">
    <property type="entry name" value="GLHYDRLASE1"/>
</dbReference>
<gene>
    <name evidence="5" type="ORF">DS831_03120</name>
</gene>
<keyword evidence="6" id="KW-1185">Reference proteome</keyword>
<name>A0A417ZKC7_9LACO</name>
<dbReference type="RefSeq" id="WP_118900266.1">
    <property type="nucleotide sequence ID" value="NZ_QOCR01000001.1"/>
</dbReference>
<dbReference type="GO" id="GO:0016052">
    <property type="term" value="P:carbohydrate catabolic process"/>
    <property type="evidence" value="ECO:0007669"/>
    <property type="project" value="TreeGrafter"/>
</dbReference>
<sequence length="484" mass="56162">MRKNQYPFFPDDFLWGGAQAASQADGAYLEDGKGLNSSDVQPYLKGLSNKEIQKLELKGMRLNQVIDNSQDFTNYYPKRFGIDFYHTYSKDLKLLSKMGFKTFRTSIDWSRIFPNGDDSEPNNKALEHYDKMIDCMLDLGIEPIITMNHYETPVNITIKYGGWTNRKVITMFEKFGKILLDWFGSKVKYWIVFNQINMVQIEPFLSVGICVDQYQNEEKALYQAVHNQMIATALIKKYAKSLNNPNIKIGTMVADGTSYPATCKPDDVVLSMCQNRLQYFFTDVQFRGYYPKYILNYLSSRKSNIVISDEDIKLLKENTLDFLAISYYFSKIVDSTKNKYQPADTSENPYLEKSPWGWSIDPQGLYNSLSQYWDRYQKPIIIAENGLGMYDKVENGCIHDYYRSNYLSQHIEQIGRAIYDGANIIGYCAWSPIDIVSCSSQQMSKRYGFIYVDRDDEGHGSNKRILKDSYFWYKKVIESNGNEI</sequence>
<dbReference type="InterPro" id="IPR001360">
    <property type="entry name" value="Glyco_hydro_1"/>
</dbReference>
<evidence type="ECO:0000313" key="5">
    <source>
        <dbReference type="EMBL" id="RHW52331.1"/>
    </source>
</evidence>
<evidence type="ECO:0000256" key="1">
    <source>
        <dbReference type="ARBA" id="ARBA00010838"/>
    </source>
</evidence>
<keyword evidence="3" id="KW-0326">Glycosidase</keyword>
<dbReference type="FunFam" id="3.20.20.80:FF:000004">
    <property type="entry name" value="Beta-glucosidase 6-phospho-beta-glucosidase"/>
    <property type="match status" value="1"/>
</dbReference>
<evidence type="ECO:0000256" key="3">
    <source>
        <dbReference type="ARBA" id="ARBA00023295"/>
    </source>
</evidence>
<evidence type="ECO:0000313" key="6">
    <source>
        <dbReference type="Proteomes" id="UP000284109"/>
    </source>
</evidence>
<reference evidence="5 6" key="1">
    <citation type="submission" date="2018-07" db="EMBL/GenBank/DDBJ databases">
        <title>Genome sequences of six Lactobacillus spp. isolated from bumble bee guts.</title>
        <authorList>
            <person name="Motta E.V.S."/>
            <person name="Moran N.A."/>
        </authorList>
    </citation>
    <scope>NUCLEOTIDE SEQUENCE [LARGE SCALE GENOMIC DNA]</scope>
    <source>
        <strain evidence="5 6">BI-1.1</strain>
    </source>
</reference>
<dbReference type="Pfam" id="PF00232">
    <property type="entry name" value="Glyco_hydro_1"/>
    <property type="match status" value="1"/>
</dbReference>
<proteinExistence type="inferred from homology"/>
<comment type="caution">
    <text evidence="5">The sequence shown here is derived from an EMBL/GenBank/DDBJ whole genome shotgun (WGS) entry which is preliminary data.</text>
</comment>
<dbReference type="PANTHER" id="PTHR10353:SF122">
    <property type="entry name" value="6-PHOSPHO-BETA-GLUCOSIDASE ASCB-RELATED"/>
    <property type="match status" value="1"/>
</dbReference>
<dbReference type="GO" id="GO:0005829">
    <property type="term" value="C:cytosol"/>
    <property type="evidence" value="ECO:0007669"/>
    <property type="project" value="TreeGrafter"/>
</dbReference>
<accession>A0A417ZKC7</accession>
<dbReference type="GO" id="GO:0008422">
    <property type="term" value="F:beta-glucosidase activity"/>
    <property type="evidence" value="ECO:0007669"/>
    <property type="project" value="TreeGrafter"/>
</dbReference>
<protein>
    <submittedName>
        <fullName evidence="5">Beta-glucosidase</fullName>
    </submittedName>
</protein>
<dbReference type="EMBL" id="QOCR01000001">
    <property type="protein sequence ID" value="RHW52331.1"/>
    <property type="molecule type" value="Genomic_DNA"/>
</dbReference>
<dbReference type="InterPro" id="IPR017853">
    <property type="entry name" value="GH"/>
</dbReference>